<proteinExistence type="inferred from homology"/>
<evidence type="ECO:0000313" key="7">
    <source>
        <dbReference type="Proteomes" id="UP000054047"/>
    </source>
</evidence>
<reference evidence="6 7" key="1">
    <citation type="submission" date="2013-12" db="EMBL/GenBank/DDBJ databases">
        <title>Draft genome of the parsitic nematode Ancylostoma duodenale.</title>
        <authorList>
            <person name="Mitreva M."/>
        </authorList>
    </citation>
    <scope>NUCLEOTIDE SEQUENCE [LARGE SCALE GENOMIC DNA]</scope>
    <source>
        <strain evidence="6 7">Zhejiang</strain>
    </source>
</reference>
<dbReference type="PANTHER" id="PTHR11711">
    <property type="entry name" value="ADP RIBOSYLATION FACTOR-RELATED"/>
    <property type="match status" value="1"/>
</dbReference>
<dbReference type="Gene3D" id="3.40.50.300">
    <property type="entry name" value="P-loop containing nucleotide triphosphate hydrolases"/>
    <property type="match status" value="1"/>
</dbReference>
<dbReference type="Proteomes" id="UP000054047">
    <property type="component" value="Unassembled WGS sequence"/>
</dbReference>
<keyword evidence="4 5" id="KW-0342">GTP-binding</keyword>
<name>A0A0C2BRQ9_9BILA</name>
<comment type="similarity">
    <text evidence="1">Belongs to the small GTPase superfamily. Arf family.</text>
</comment>
<dbReference type="SUPFAM" id="SSF52540">
    <property type="entry name" value="P-loop containing nucleoside triphosphate hydrolases"/>
    <property type="match status" value="1"/>
</dbReference>
<evidence type="ECO:0000256" key="1">
    <source>
        <dbReference type="ARBA" id="ARBA00010290"/>
    </source>
</evidence>
<keyword evidence="7" id="KW-1185">Reference proteome</keyword>
<dbReference type="PROSITE" id="PS51417">
    <property type="entry name" value="ARF"/>
    <property type="match status" value="1"/>
</dbReference>
<dbReference type="OrthoDB" id="442317at2759"/>
<organism evidence="6 7">
    <name type="scientific">Ancylostoma duodenale</name>
    <dbReference type="NCBI Taxonomy" id="51022"/>
    <lineage>
        <taxon>Eukaryota</taxon>
        <taxon>Metazoa</taxon>
        <taxon>Ecdysozoa</taxon>
        <taxon>Nematoda</taxon>
        <taxon>Chromadorea</taxon>
        <taxon>Rhabditida</taxon>
        <taxon>Rhabditina</taxon>
        <taxon>Rhabditomorpha</taxon>
        <taxon>Strongyloidea</taxon>
        <taxon>Ancylostomatidae</taxon>
        <taxon>Ancylostomatinae</taxon>
        <taxon>Ancylostoma</taxon>
    </lineage>
</organism>
<dbReference type="InterPro" id="IPR027417">
    <property type="entry name" value="P-loop_NTPase"/>
</dbReference>
<dbReference type="FunFam" id="3.40.50.300:FF:001166">
    <property type="entry name" value="ADP-ribosylation factor D"/>
    <property type="match status" value="1"/>
</dbReference>
<dbReference type="CDD" id="cd00878">
    <property type="entry name" value="Arf_Arl"/>
    <property type="match status" value="1"/>
</dbReference>
<evidence type="ECO:0000256" key="2">
    <source>
        <dbReference type="ARBA" id="ARBA00019766"/>
    </source>
</evidence>
<keyword evidence="3 5" id="KW-0547">Nucleotide-binding</keyword>
<gene>
    <name evidence="6" type="ORF">ANCDUO_23434</name>
</gene>
<dbReference type="Pfam" id="PF00025">
    <property type="entry name" value="Arf"/>
    <property type="match status" value="1"/>
</dbReference>
<dbReference type="GO" id="GO:0003924">
    <property type="term" value="F:GTPase activity"/>
    <property type="evidence" value="ECO:0007669"/>
    <property type="project" value="InterPro"/>
</dbReference>
<evidence type="ECO:0000256" key="3">
    <source>
        <dbReference type="ARBA" id="ARBA00022741"/>
    </source>
</evidence>
<dbReference type="InterPro" id="IPR024156">
    <property type="entry name" value="Small_GTPase_ARF"/>
</dbReference>
<dbReference type="SMART" id="SM00177">
    <property type="entry name" value="ARF"/>
    <property type="match status" value="1"/>
</dbReference>
<evidence type="ECO:0000256" key="4">
    <source>
        <dbReference type="ARBA" id="ARBA00023134"/>
    </source>
</evidence>
<evidence type="ECO:0000256" key="5">
    <source>
        <dbReference type="PIRSR" id="PIRSR606689-1"/>
    </source>
</evidence>
<dbReference type="GO" id="GO:0005525">
    <property type="term" value="F:GTP binding"/>
    <property type="evidence" value="ECO:0007669"/>
    <property type="project" value="UniProtKB-KW"/>
</dbReference>
<accession>A0A0C2BRQ9</accession>
<dbReference type="EMBL" id="KN769079">
    <property type="protein sequence ID" value="KIH46513.1"/>
    <property type="molecule type" value="Genomic_DNA"/>
</dbReference>
<feature type="binding site" evidence="5">
    <location>
        <begin position="75"/>
        <end position="78"/>
    </location>
    <ligand>
        <name>GTP</name>
        <dbReference type="ChEBI" id="CHEBI:37565"/>
    </ligand>
</feature>
<evidence type="ECO:0000313" key="6">
    <source>
        <dbReference type="EMBL" id="KIH46513.1"/>
    </source>
</evidence>
<protein>
    <recommendedName>
        <fullName evidence="2">ADP-ribosylation factor-like protein 6</fullName>
    </recommendedName>
</protein>
<dbReference type="AlphaFoldDB" id="A0A0C2BRQ9"/>
<dbReference type="InterPro" id="IPR006689">
    <property type="entry name" value="Small_GTPase_ARF/SAR"/>
</dbReference>
<sequence>MTVSYRDLLFSTWDLGAQRKLPLLWKHYFNNTEAVIFVVDSTDRERMDYARSLLHMILEEPNLQELKFHLLVFANKQDLPNAMTAAEVTEALELEKLKNLEWHIQPSNAISGDGVTEGLDWLYSTIVKNY</sequence>